<dbReference type="KEGG" id="aoc:Aocu_07570"/>
<reference evidence="2" key="1">
    <citation type="submission" date="2014-05" db="EMBL/GenBank/DDBJ databases">
        <authorList>
            <person name="Kube M."/>
        </authorList>
    </citation>
    <scope>NUCLEOTIDE SEQUENCE [LARGE SCALE GENOMIC DNA]</scope>
</reference>
<dbReference type="EMBL" id="LK028559">
    <property type="protein sequence ID" value="CDR30830.1"/>
    <property type="molecule type" value="Genomic_DNA"/>
</dbReference>
<evidence type="ECO:0008006" key="3">
    <source>
        <dbReference type="Google" id="ProtNLM"/>
    </source>
</evidence>
<dbReference type="AlphaFoldDB" id="A0A061AAA0"/>
<dbReference type="RefSeq" id="WP_045749328.1">
    <property type="nucleotide sequence ID" value="NZ_FUZK01000001.1"/>
</dbReference>
<dbReference type="HOGENOM" id="CLU_2257543_0_0_14"/>
<organism evidence="1 2">
    <name type="scientific">Acholeplasma oculi</name>
    <dbReference type="NCBI Taxonomy" id="35623"/>
    <lineage>
        <taxon>Bacteria</taxon>
        <taxon>Bacillati</taxon>
        <taxon>Mycoplasmatota</taxon>
        <taxon>Mollicutes</taxon>
        <taxon>Acholeplasmatales</taxon>
        <taxon>Acholeplasmataceae</taxon>
        <taxon>Acholeplasma</taxon>
    </lineage>
</organism>
<dbReference type="STRING" id="35623.Aocu_07570"/>
<keyword evidence="2" id="KW-1185">Reference proteome</keyword>
<sequence>MIRVIDVHDMDLFESTKLIRSLIEEKSKGILVIIHGYGSTSNQFKKLTEIRNIGRSRVKKGQLVISISGPELNDPLHRIKFTSDELSKLNSYIVNSGVTIMKK</sequence>
<evidence type="ECO:0000313" key="1">
    <source>
        <dbReference type="EMBL" id="CDR30830.1"/>
    </source>
</evidence>
<dbReference type="InParanoid" id="A0A061AAA0"/>
<protein>
    <recommendedName>
        <fullName evidence="3">Smr domain-containing protein</fullName>
    </recommendedName>
</protein>
<dbReference type="Proteomes" id="UP000032434">
    <property type="component" value="Chromosome 1"/>
</dbReference>
<evidence type="ECO:0000313" key="2">
    <source>
        <dbReference type="Proteomes" id="UP000032434"/>
    </source>
</evidence>
<name>A0A061AAA0_9MOLU</name>
<dbReference type="PATRIC" id="fig|35623.3.peg.757"/>
<accession>A0A061AAA0</accession>
<dbReference type="OrthoDB" id="384931at2"/>
<gene>
    <name evidence="1" type="ORF">Aocu_07570</name>
</gene>
<proteinExistence type="predicted"/>